<sequence length="81" mass="9791">MKHDSIWIKPYDRWNRVNNKVDTIAFVLLIVTIFYHPFWLAVINGLFCTFAGTEFIVILWLNERKKRRLAKSSRLIHKKMK</sequence>
<gene>
    <name evidence="2" type="ORF">HC026_03445</name>
</gene>
<dbReference type="RefSeq" id="WP_168924591.1">
    <property type="nucleotide sequence ID" value="NZ_JAAXLJ010000004.1"/>
</dbReference>
<accession>A0ABX1KXG6</accession>
<comment type="caution">
    <text evidence="2">The sequence shown here is derived from an EMBL/GenBank/DDBJ whole genome shotgun (WGS) entry which is preliminary data.</text>
</comment>
<keyword evidence="1" id="KW-0812">Transmembrane</keyword>
<evidence type="ECO:0000313" key="3">
    <source>
        <dbReference type="Proteomes" id="UP000763447"/>
    </source>
</evidence>
<keyword evidence="3" id="KW-1185">Reference proteome</keyword>
<reference evidence="2 3" key="1">
    <citation type="submission" date="2020-04" db="EMBL/GenBank/DDBJ databases">
        <title>A novel species of genus Lactobacillus that was isolated from fermented food Zha-chili.</title>
        <authorList>
            <person name="Zhang Z."/>
        </authorList>
    </citation>
    <scope>NUCLEOTIDE SEQUENCE [LARGE SCALE GENOMIC DNA]</scope>
    <source>
        <strain evidence="3">HBUAS51383</strain>
    </source>
</reference>
<feature type="transmembrane region" description="Helical" evidence="1">
    <location>
        <begin position="21"/>
        <end position="38"/>
    </location>
</feature>
<protein>
    <recommendedName>
        <fullName evidence="4">DUF2061 domain-containing protein</fullName>
    </recommendedName>
</protein>
<evidence type="ECO:0000313" key="2">
    <source>
        <dbReference type="EMBL" id="NLR17975.1"/>
    </source>
</evidence>
<keyword evidence="1" id="KW-0472">Membrane</keyword>
<dbReference type="EMBL" id="JAAXLJ010000004">
    <property type="protein sequence ID" value="NLR17975.1"/>
    <property type="molecule type" value="Genomic_DNA"/>
</dbReference>
<organism evidence="2 3">
    <name type="scientific">Secundilactobacillus angelensis</name>
    <dbReference type="NCBI Taxonomy" id="2722706"/>
    <lineage>
        <taxon>Bacteria</taxon>
        <taxon>Bacillati</taxon>
        <taxon>Bacillota</taxon>
        <taxon>Bacilli</taxon>
        <taxon>Lactobacillales</taxon>
        <taxon>Lactobacillaceae</taxon>
        <taxon>Secundilactobacillus</taxon>
    </lineage>
</organism>
<keyword evidence="1" id="KW-1133">Transmembrane helix</keyword>
<proteinExistence type="predicted"/>
<evidence type="ECO:0008006" key="4">
    <source>
        <dbReference type="Google" id="ProtNLM"/>
    </source>
</evidence>
<name>A0ABX1KXG6_9LACO</name>
<dbReference type="Proteomes" id="UP000763447">
    <property type="component" value="Unassembled WGS sequence"/>
</dbReference>
<feature type="transmembrane region" description="Helical" evidence="1">
    <location>
        <begin position="44"/>
        <end position="61"/>
    </location>
</feature>
<evidence type="ECO:0000256" key="1">
    <source>
        <dbReference type="SAM" id="Phobius"/>
    </source>
</evidence>